<dbReference type="EMBL" id="KZ680213">
    <property type="protein sequence ID" value="PTB66401.1"/>
    <property type="molecule type" value="Genomic_DNA"/>
</dbReference>
<dbReference type="RefSeq" id="XP_024749721.1">
    <property type="nucleotide sequence ID" value="XM_024897149.1"/>
</dbReference>
<dbReference type="AlphaFoldDB" id="A0A2T4BAY8"/>
<evidence type="ECO:0000313" key="3">
    <source>
        <dbReference type="Proteomes" id="UP000241546"/>
    </source>
</evidence>
<evidence type="ECO:0000313" key="2">
    <source>
        <dbReference type="EMBL" id="PTB66401.1"/>
    </source>
</evidence>
<protein>
    <submittedName>
        <fullName evidence="2">Uncharacterized protein</fullName>
    </submittedName>
</protein>
<keyword evidence="3" id="KW-1185">Reference proteome</keyword>
<evidence type="ECO:0000256" key="1">
    <source>
        <dbReference type="SAM" id="MobiDB-lite"/>
    </source>
</evidence>
<gene>
    <name evidence="2" type="ORF">BBK36DRAFT_1201016</name>
</gene>
<name>A0A2T4BAY8_9HYPO</name>
<sequence length="137" mass="14724">MEVGFMAQSMTSYVSYNAEFDSLLTSANGTNSMASPPHNQRYERLHGINFRDPSRPPTHSCARPRPANGFILADESVGPEPQPAEGGPRISPGRANQLGLGGLARLPRTDGSKAPAFFQHIGSERSGLLMVVEAFGR</sequence>
<organism evidence="2 3">
    <name type="scientific">Trichoderma citrinoviride</name>
    <dbReference type="NCBI Taxonomy" id="58853"/>
    <lineage>
        <taxon>Eukaryota</taxon>
        <taxon>Fungi</taxon>
        <taxon>Dikarya</taxon>
        <taxon>Ascomycota</taxon>
        <taxon>Pezizomycotina</taxon>
        <taxon>Sordariomycetes</taxon>
        <taxon>Hypocreomycetidae</taxon>
        <taxon>Hypocreales</taxon>
        <taxon>Hypocreaceae</taxon>
        <taxon>Trichoderma</taxon>
    </lineage>
</organism>
<dbReference type="Proteomes" id="UP000241546">
    <property type="component" value="Unassembled WGS sequence"/>
</dbReference>
<reference evidence="3" key="1">
    <citation type="submission" date="2016-07" db="EMBL/GenBank/DDBJ databases">
        <title>Multiple horizontal gene transfer events from other fungi enriched the ability of initially mycotrophic Trichoderma (Ascomycota) to feed on dead plant biomass.</title>
        <authorList>
            <consortium name="DOE Joint Genome Institute"/>
            <person name="Atanasova L."/>
            <person name="Chenthamara K."/>
            <person name="Zhang J."/>
            <person name="Grujic M."/>
            <person name="Henrissat B."/>
            <person name="Kuo A."/>
            <person name="Aerts A."/>
            <person name="Salamov A."/>
            <person name="Lipzen A."/>
            <person name="Labutti K."/>
            <person name="Barry K."/>
            <person name="Miao Y."/>
            <person name="Rahimi M.J."/>
            <person name="Shen Q."/>
            <person name="Grigoriev I.V."/>
            <person name="Kubicek C.P."/>
            <person name="Druzhinina I.S."/>
        </authorList>
    </citation>
    <scope>NUCLEOTIDE SEQUENCE [LARGE SCALE GENOMIC DNA]</scope>
    <source>
        <strain evidence="3">TUCIM 6016</strain>
    </source>
</reference>
<accession>A0A2T4BAY8</accession>
<proteinExistence type="predicted"/>
<feature type="region of interest" description="Disordered" evidence="1">
    <location>
        <begin position="71"/>
        <end position="106"/>
    </location>
</feature>
<dbReference type="GeneID" id="36605267"/>